<evidence type="ECO:0000256" key="2">
    <source>
        <dbReference type="ARBA" id="ARBA00022747"/>
    </source>
</evidence>
<feature type="domain" description="Type I restriction modification DNA specificity" evidence="4">
    <location>
        <begin position="15"/>
        <end position="184"/>
    </location>
</feature>
<dbReference type="SUPFAM" id="SSF116734">
    <property type="entry name" value="DNA methylase specificity domain"/>
    <property type="match status" value="2"/>
</dbReference>
<keyword evidence="3" id="KW-0238">DNA-binding</keyword>
<evidence type="ECO:0000259" key="4">
    <source>
        <dbReference type="Pfam" id="PF01420"/>
    </source>
</evidence>
<protein>
    <recommendedName>
        <fullName evidence="4">Type I restriction modification DNA specificity domain-containing protein</fullName>
    </recommendedName>
</protein>
<evidence type="ECO:0000256" key="3">
    <source>
        <dbReference type="ARBA" id="ARBA00023125"/>
    </source>
</evidence>
<evidence type="ECO:0000313" key="5">
    <source>
        <dbReference type="EMBL" id="GLR67853.1"/>
    </source>
</evidence>
<dbReference type="PANTHER" id="PTHR30408:SF13">
    <property type="entry name" value="TYPE I RESTRICTION ENZYME HINDI SPECIFICITY SUBUNIT"/>
    <property type="match status" value="1"/>
</dbReference>
<keyword evidence="6" id="KW-1185">Reference proteome</keyword>
<dbReference type="Proteomes" id="UP001156641">
    <property type="component" value="Unassembled WGS sequence"/>
</dbReference>
<keyword evidence="2" id="KW-0680">Restriction system</keyword>
<comment type="similarity">
    <text evidence="1">Belongs to the type-I restriction system S methylase family.</text>
</comment>
<comment type="caution">
    <text evidence="5">The sequence shown here is derived from an EMBL/GenBank/DDBJ whole genome shotgun (WGS) entry which is preliminary data.</text>
</comment>
<dbReference type="InterPro" id="IPR000055">
    <property type="entry name" value="Restrct_endonuc_typeI_TRD"/>
</dbReference>
<dbReference type="EMBL" id="BSOS01000070">
    <property type="protein sequence ID" value="GLR67853.1"/>
    <property type="molecule type" value="Genomic_DNA"/>
</dbReference>
<dbReference type="Gene3D" id="3.90.220.20">
    <property type="entry name" value="DNA methylase specificity domains"/>
    <property type="match status" value="2"/>
</dbReference>
<sequence>MVKAGYKQTEIGVIPEDWDVLPLGQIFDVQLGKMLDEEKNVGILKNYLGNRAVQWGTFDLSDLPKMRMSGPDLIKFRLKEGDILACEGGEVGRAAIWDAPIEECYFQKALHRLRAMREFDHRLMLSLLKSYSERGVFVNYTTQTSIAHLPREKFILIPIPVPSRPEQHAIATALSDADALIASLDALIAKKRDLKQAAMQQLLTGKTRLPGFKGEWDMKTLGDYGDFKGGNGFPLKFQGNVSGELPFFKVSDMNNEGNSMFMDNSNHWISDDTSPDYAGLLASIA</sequence>
<organism evidence="5 6">
    <name type="scientific">Acidocella aquatica</name>
    <dbReference type="NCBI Taxonomy" id="1922313"/>
    <lineage>
        <taxon>Bacteria</taxon>
        <taxon>Pseudomonadati</taxon>
        <taxon>Pseudomonadota</taxon>
        <taxon>Alphaproteobacteria</taxon>
        <taxon>Acetobacterales</taxon>
        <taxon>Acidocellaceae</taxon>
        <taxon>Acidocella</taxon>
    </lineage>
</organism>
<reference evidence="6" key="1">
    <citation type="journal article" date="2019" name="Int. J. Syst. Evol. Microbiol.">
        <title>The Global Catalogue of Microorganisms (GCM) 10K type strain sequencing project: providing services to taxonomists for standard genome sequencing and annotation.</title>
        <authorList>
            <consortium name="The Broad Institute Genomics Platform"/>
            <consortium name="The Broad Institute Genome Sequencing Center for Infectious Disease"/>
            <person name="Wu L."/>
            <person name="Ma J."/>
        </authorList>
    </citation>
    <scope>NUCLEOTIDE SEQUENCE [LARGE SCALE GENOMIC DNA]</scope>
    <source>
        <strain evidence="6">NBRC 112502</strain>
    </source>
</reference>
<dbReference type="CDD" id="cd17253">
    <property type="entry name" value="RMtype1_S_Eco933I-TRD2-CR2_like"/>
    <property type="match status" value="1"/>
</dbReference>
<dbReference type="RefSeq" id="WP_284258632.1">
    <property type="nucleotide sequence ID" value="NZ_BSOS01000070.1"/>
</dbReference>
<dbReference type="PANTHER" id="PTHR30408">
    <property type="entry name" value="TYPE-1 RESTRICTION ENZYME ECOKI SPECIFICITY PROTEIN"/>
    <property type="match status" value="1"/>
</dbReference>
<proteinExistence type="inferred from homology"/>
<name>A0ABQ6A881_9PROT</name>
<dbReference type="Gene3D" id="1.10.287.1120">
    <property type="entry name" value="Bipartite methylase S protein"/>
    <property type="match status" value="1"/>
</dbReference>
<accession>A0ABQ6A881</accession>
<evidence type="ECO:0000256" key="1">
    <source>
        <dbReference type="ARBA" id="ARBA00010923"/>
    </source>
</evidence>
<evidence type="ECO:0000313" key="6">
    <source>
        <dbReference type="Proteomes" id="UP001156641"/>
    </source>
</evidence>
<dbReference type="InterPro" id="IPR044946">
    <property type="entry name" value="Restrct_endonuc_typeI_TRD_sf"/>
</dbReference>
<gene>
    <name evidence="5" type="ORF">GCM10010909_25340</name>
</gene>
<dbReference type="InterPro" id="IPR052021">
    <property type="entry name" value="Type-I_RS_S_subunit"/>
</dbReference>
<dbReference type="Pfam" id="PF01420">
    <property type="entry name" value="Methylase_S"/>
    <property type="match status" value="1"/>
</dbReference>